<evidence type="ECO:0000313" key="3">
    <source>
        <dbReference type="Proteomes" id="UP000321635"/>
    </source>
</evidence>
<dbReference type="STRING" id="1120919.GCA_000429165_01721"/>
<proteinExistence type="predicted"/>
<dbReference type="NCBIfam" id="TIGR02532">
    <property type="entry name" value="IV_pilin_GFxxxE"/>
    <property type="match status" value="1"/>
</dbReference>
<sequence>MTKDRTHAQGSGDAGFTLLEIIVVTLVFALLSTALWQGSATGVRGWALEQRTFENMNELQGMEDTLRRIVSRAELSDPGLPPAFTGANDRLSLISWLPQQNGYAHEIEAGVGVDAEHRLVLRWRLYRRARCGTAEQTFHEEILARNIQSITMSYYGRKDTYHGWRSDWSRPDLPLLIRIHIAPMATGAQWPDILIRPNLATAESS</sequence>
<dbReference type="OrthoDB" id="7225851at2"/>
<accession>A0A511X802</accession>
<evidence type="ECO:0000256" key="1">
    <source>
        <dbReference type="SAM" id="Phobius"/>
    </source>
</evidence>
<dbReference type="RefSeq" id="WP_051292132.1">
    <property type="nucleotide sequence ID" value="NZ_AUBI01000005.1"/>
</dbReference>
<keyword evidence="1" id="KW-0812">Transmembrane</keyword>
<name>A0A511X802_9PROT</name>
<dbReference type="PROSITE" id="PS00409">
    <property type="entry name" value="PROKAR_NTER_METHYL"/>
    <property type="match status" value="1"/>
</dbReference>
<protein>
    <submittedName>
        <fullName evidence="2">Type II secretion system protein J</fullName>
    </submittedName>
</protein>
<dbReference type="Proteomes" id="UP000321635">
    <property type="component" value="Unassembled WGS sequence"/>
</dbReference>
<reference evidence="2 3" key="1">
    <citation type="submission" date="2019-07" db="EMBL/GenBank/DDBJ databases">
        <title>Whole genome shotgun sequence of Acetobacter nitrogenifigens NBRC 105050.</title>
        <authorList>
            <person name="Hosoyama A."/>
            <person name="Uohara A."/>
            <person name="Ohji S."/>
            <person name="Ichikawa N."/>
        </authorList>
    </citation>
    <scope>NUCLEOTIDE SEQUENCE [LARGE SCALE GENOMIC DNA]</scope>
    <source>
        <strain evidence="2 3">NBRC 105050</strain>
    </source>
</reference>
<organism evidence="2 3">
    <name type="scientific">Acetobacter nitrogenifigens DSM 23921 = NBRC 105050</name>
    <dbReference type="NCBI Taxonomy" id="1120919"/>
    <lineage>
        <taxon>Bacteria</taxon>
        <taxon>Pseudomonadati</taxon>
        <taxon>Pseudomonadota</taxon>
        <taxon>Alphaproteobacteria</taxon>
        <taxon>Acetobacterales</taxon>
        <taxon>Acetobacteraceae</taxon>
        <taxon>Acetobacter</taxon>
    </lineage>
</organism>
<dbReference type="EMBL" id="BJYF01000005">
    <property type="protein sequence ID" value="GEN59077.1"/>
    <property type="molecule type" value="Genomic_DNA"/>
</dbReference>
<keyword evidence="1" id="KW-0472">Membrane</keyword>
<gene>
    <name evidence="2" type="primary">xpsJ</name>
    <name evidence="2" type="ORF">ANI02nite_09610</name>
</gene>
<evidence type="ECO:0000313" key="2">
    <source>
        <dbReference type="EMBL" id="GEN59077.1"/>
    </source>
</evidence>
<dbReference type="InterPro" id="IPR012902">
    <property type="entry name" value="N_methyl_site"/>
</dbReference>
<comment type="caution">
    <text evidence="2">The sequence shown here is derived from an EMBL/GenBank/DDBJ whole genome shotgun (WGS) entry which is preliminary data.</text>
</comment>
<keyword evidence="3" id="KW-1185">Reference proteome</keyword>
<dbReference type="Pfam" id="PF07963">
    <property type="entry name" value="N_methyl"/>
    <property type="match status" value="1"/>
</dbReference>
<dbReference type="AlphaFoldDB" id="A0A511X802"/>
<feature type="transmembrane region" description="Helical" evidence="1">
    <location>
        <begin position="14"/>
        <end position="36"/>
    </location>
</feature>
<keyword evidence="1" id="KW-1133">Transmembrane helix</keyword>